<dbReference type="GO" id="GO:0051537">
    <property type="term" value="F:2 iron, 2 sulfur cluster binding"/>
    <property type="evidence" value="ECO:0007669"/>
    <property type="project" value="UniProtKB-KW"/>
</dbReference>
<dbReference type="InterPro" id="IPR001041">
    <property type="entry name" value="2Fe-2S_ferredoxin-type"/>
</dbReference>
<dbReference type="PANTHER" id="PTHR23426:SF65">
    <property type="entry name" value="FERREDOXIN-2, MITOCHONDRIAL"/>
    <property type="match status" value="1"/>
</dbReference>
<evidence type="ECO:0000259" key="7">
    <source>
        <dbReference type="PROSITE" id="PS51085"/>
    </source>
</evidence>
<dbReference type="Gene3D" id="3.10.20.30">
    <property type="match status" value="1"/>
</dbReference>
<dbReference type="AlphaFoldDB" id="A0A9X0R3L1"/>
<dbReference type="CDD" id="cd00207">
    <property type="entry name" value="fer2"/>
    <property type="match status" value="1"/>
</dbReference>
<dbReference type="InterPro" id="IPR012675">
    <property type="entry name" value="Beta-grasp_dom_sf"/>
</dbReference>
<comment type="caution">
    <text evidence="8">The sequence shown here is derived from an EMBL/GenBank/DDBJ whole genome shotgun (WGS) entry which is preliminary data.</text>
</comment>
<keyword evidence="3" id="KW-0479">Metal-binding</keyword>
<protein>
    <submittedName>
        <fullName evidence="8">2Fe-2S iron-sulfur cluster binding domain-containing protein</fullName>
    </submittedName>
</protein>
<feature type="domain" description="2Fe-2S ferredoxin-type" evidence="7">
    <location>
        <begin position="2"/>
        <end position="106"/>
    </location>
</feature>
<keyword evidence="4" id="KW-0408">Iron</keyword>
<dbReference type="GO" id="GO:0009055">
    <property type="term" value="F:electron transfer activity"/>
    <property type="evidence" value="ECO:0007669"/>
    <property type="project" value="TreeGrafter"/>
</dbReference>
<evidence type="ECO:0000256" key="3">
    <source>
        <dbReference type="ARBA" id="ARBA00022723"/>
    </source>
</evidence>
<dbReference type="InterPro" id="IPR036010">
    <property type="entry name" value="2Fe-2S_ferredoxin-like_sf"/>
</dbReference>
<evidence type="ECO:0000256" key="4">
    <source>
        <dbReference type="ARBA" id="ARBA00023004"/>
    </source>
</evidence>
<dbReference type="InterPro" id="IPR001055">
    <property type="entry name" value="Adrenodoxin-like"/>
</dbReference>
<evidence type="ECO:0000256" key="2">
    <source>
        <dbReference type="ARBA" id="ARBA00022714"/>
    </source>
</evidence>
<reference evidence="8" key="1">
    <citation type="submission" date="2020-08" db="EMBL/GenBank/DDBJ databases">
        <authorList>
            <person name="Hu Y."/>
            <person name="Nguyen S.V."/>
            <person name="Li F."/>
            <person name="Fanning S."/>
        </authorList>
    </citation>
    <scope>NUCLEOTIDE SEQUENCE</scope>
    <source>
        <strain evidence="8">SYSU D8009</strain>
    </source>
</reference>
<evidence type="ECO:0000313" key="8">
    <source>
        <dbReference type="EMBL" id="MBC4017872.1"/>
    </source>
</evidence>
<proteinExistence type="inferred from homology"/>
<evidence type="ECO:0000313" key="9">
    <source>
        <dbReference type="Proteomes" id="UP000600101"/>
    </source>
</evidence>
<dbReference type="GO" id="GO:0046872">
    <property type="term" value="F:metal ion binding"/>
    <property type="evidence" value="ECO:0007669"/>
    <property type="project" value="UniProtKB-KW"/>
</dbReference>
<keyword evidence="9" id="KW-1185">Reference proteome</keyword>
<organism evidence="8 9">
    <name type="scientific">Siccirubricoccus deserti</name>
    <dbReference type="NCBI Taxonomy" id="2013562"/>
    <lineage>
        <taxon>Bacteria</taxon>
        <taxon>Pseudomonadati</taxon>
        <taxon>Pseudomonadota</taxon>
        <taxon>Alphaproteobacteria</taxon>
        <taxon>Acetobacterales</taxon>
        <taxon>Roseomonadaceae</taxon>
        <taxon>Siccirubricoccus</taxon>
    </lineage>
</organism>
<accession>A0A9X0R3L1</accession>
<name>A0A9X0R3L1_9PROT</name>
<dbReference type="Proteomes" id="UP000600101">
    <property type="component" value="Unassembled WGS sequence"/>
</dbReference>
<keyword evidence="5" id="KW-0411">Iron-sulfur</keyword>
<sequence length="107" mass="11340">MPQIVFVQPDGGRQTLATAGEPTVMHLAIRHDVAGLPAECGGQLVCATCMVDVAAEWVARVGPPGEDERDMIEDTLGQVPEGRRLCCRITVTEALDGLVLHVPPVQG</sequence>
<comment type="similarity">
    <text evidence="1">Belongs to the adrenodoxin/putidaredoxin family.</text>
</comment>
<evidence type="ECO:0000256" key="1">
    <source>
        <dbReference type="ARBA" id="ARBA00010914"/>
    </source>
</evidence>
<dbReference type="SUPFAM" id="SSF54292">
    <property type="entry name" value="2Fe-2S ferredoxin-like"/>
    <property type="match status" value="1"/>
</dbReference>
<dbReference type="EMBL" id="JACOMF010000036">
    <property type="protein sequence ID" value="MBC4017872.1"/>
    <property type="molecule type" value="Genomic_DNA"/>
</dbReference>
<keyword evidence="2" id="KW-0001">2Fe-2S</keyword>
<dbReference type="PROSITE" id="PS51085">
    <property type="entry name" value="2FE2S_FER_2"/>
    <property type="match status" value="1"/>
</dbReference>
<comment type="cofactor">
    <cofactor evidence="6">
        <name>[2Fe-2S] cluster</name>
        <dbReference type="ChEBI" id="CHEBI:190135"/>
    </cofactor>
</comment>
<evidence type="ECO:0000256" key="6">
    <source>
        <dbReference type="ARBA" id="ARBA00034078"/>
    </source>
</evidence>
<gene>
    <name evidence="8" type="ORF">H7965_21440</name>
</gene>
<dbReference type="GO" id="GO:0005829">
    <property type="term" value="C:cytosol"/>
    <property type="evidence" value="ECO:0007669"/>
    <property type="project" value="TreeGrafter"/>
</dbReference>
<dbReference type="GO" id="GO:0140647">
    <property type="term" value="P:P450-containing electron transport chain"/>
    <property type="evidence" value="ECO:0007669"/>
    <property type="project" value="InterPro"/>
</dbReference>
<dbReference type="RefSeq" id="WP_186772622.1">
    <property type="nucleotide sequence ID" value="NZ_JACOMF010000036.1"/>
</dbReference>
<dbReference type="PANTHER" id="PTHR23426">
    <property type="entry name" value="FERREDOXIN/ADRENODOXIN"/>
    <property type="match status" value="1"/>
</dbReference>
<evidence type="ECO:0000256" key="5">
    <source>
        <dbReference type="ARBA" id="ARBA00023014"/>
    </source>
</evidence>
<dbReference type="Pfam" id="PF00111">
    <property type="entry name" value="Fer2"/>
    <property type="match status" value="1"/>
</dbReference>